<dbReference type="Proteomes" id="UP001164250">
    <property type="component" value="Chromosome 3"/>
</dbReference>
<organism evidence="1 2">
    <name type="scientific">Pistacia atlantica</name>
    <dbReference type="NCBI Taxonomy" id="434234"/>
    <lineage>
        <taxon>Eukaryota</taxon>
        <taxon>Viridiplantae</taxon>
        <taxon>Streptophyta</taxon>
        <taxon>Embryophyta</taxon>
        <taxon>Tracheophyta</taxon>
        <taxon>Spermatophyta</taxon>
        <taxon>Magnoliopsida</taxon>
        <taxon>eudicotyledons</taxon>
        <taxon>Gunneridae</taxon>
        <taxon>Pentapetalae</taxon>
        <taxon>rosids</taxon>
        <taxon>malvids</taxon>
        <taxon>Sapindales</taxon>
        <taxon>Anacardiaceae</taxon>
        <taxon>Pistacia</taxon>
    </lineage>
</organism>
<reference evidence="2" key="1">
    <citation type="journal article" date="2023" name="G3 (Bethesda)">
        <title>Genome assembly and association tests identify interacting loci associated with vigor, precocity, and sex in interspecific pistachio rootstocks.</title>
        <authorList>
            <person name="Palmer W."/>
            <person name="Jacygrad E."/>
            <person name="Sagayaradj S."/>
            <person name="Cavanaugh K."/>
            <person name="Han R."/>
            <person name="Bertier L."/>
            <person name="Beede B."/>
            <person name="Kafkas S."/>
            <person name="Golino D."/>
            <person name="Preece J."/>
            <person name="Michelmore R."/>
        </authorList>
    </citation>
    <scope>NUCLEOTIDE SEQUENCE [LARGE SCALE GENOMIC DNA]</scope>
</reference>
<protein>
    <submittedName>
        <fullName evidence="1">Uncharacterized protein</fullName>
    </submittedName>
</protein>
<sequence length="37" mass="4479">MTIMKRTLRSFLTFLRIHLLPFIVSKEKQLMKIQNCV</sequence>
<proteinExistence type="predicted"/>
<evidence type="ECO:0000313" key="2">
    <source>
        <dbReference type="Proteomes" id="UP001164250"/>
    </source>
</evidence>
<comment type="caution">
    <text evidence="1">The sequence shown here is derived from an EMBL/GenBank/DDBJ whole genome shotgun (WGS) entry which is preliminary data.</text>
</comment>
<accession>A0ACC1BTW3</accession>
<keyword evidence="2" id="KW-1185">Reference proteome</keyword>
<gene>
    <name evidence="1" type="ORF">Patl1_05622</name>
</gene>
<evidence type="ECO:0000313" key="1">
    <source>
        <dbReference type="EMBL" id="KAJ0102420.1"/>
    </source>
</evidence>
<dbReference type="EMBL" id="CM047899">
    <property type="protein sequence ID" value="KAJ0102420.1"/>
    <property type="molecule type" value="Genomic_DNA"/>
</dbReference>
<name>A0ACC1BTW3_9ROSI</name>